<keyword evidence="1" id="KW-0732">Signal</keyword>
<dbReference type="PROSITE" id="PS51257">
    <property type="entry name" value="PROKAR_LIPOPROTEIN"/>
    <property type="match status" value="1"/>
</dbReference>
<gene>
    <name evidence="2" type="ORF">FRZ61_40590</name>
</gene>
<protein>
    <recommendedName>
        <fullName evidence="4">Lipoprotein</fullName>
    </recommendedName>
</protein>
<dbReference type="EMBL" id="CP042582">
    <property type="protein sequence ID" value="QEX24118.1"/>
    <property type="molecule type" value="Genomic_DNA"/>
</dbReference>
<name>A0A5J6N2A9_9PROT</name>
<evidence type="ECO:0008006" key="4">
    <source>
        <dbReference type="Google" id="ProtNLM"/>
    </source>
</evidence>
<dbReference type="RefSeq" id="WP_191909121.1">
    <property type="nucleotide sequence ID" value="NZ_CP042582.1"/>
</dbReference>
<dbReference type="AlphaFoldDB" id="A0A5J6N2A9"/>
<evidence type="ECO:0000313" key="2">
    <source>
        <dbReference type="EMBL" id="QEX24118.1"/>
    </source>
</evidence>
<evidence type="ECO:0000313" key="3">
    <source>
        <dbReference type="Proteomes" id="UP000325797"/>
    </source>
</evidence>
<sequence>MGTRLAGLLLLALLAACTTAGPAPVPPPAPPQSCPENLSAVKAKLVTPYDQLAGFIGPEELENTLTKPIDEMIAHGGGFEPSIASGEKYVQEYNTILADEGGTRAEYKAMGKDDAWIDLYLSSVRDGITINQSFVDAVRCKQALAQGQAPQS</sequence>
<evidence type="ECO:0000256" key="1">
    <source>
        <dbReference type="SAM" id="SignalP"/>
    </source>
</evidence>
<feature type="signal peptide" evidence="1">
    <location>
        <begin position="1"/>
        <end position="20"/>
    </location>
</feature>
<proteinExistence type="predicted"/>
<dbReference type="KEGG" id="hadh:FRZ61_40590"/>
<organism evidence="2 3">
    <name type="scientific">Hypericibacter adhaerens</name>
    <dbReference type="NCBI Taxonomy" id="2602016"/>
    <lineage>
        <taxon>Bacteria</taxon>
        <taxon>Pseudomonadati</taxon>
        <taxon>Pseudomonadota</taxon>
        <taxon>Alphaproteobacteria</taxon>
        <taxon>Rhodospirillales</taxon>
        <taxon>Dongiaceae</taxon>
        <taxon>Hypericibacter</taxon>
    </lineage>
</organism>
<feature type="chain" id="PRO_5023835156" description="Lipoprotein" evidence="1">
    <location>
        <begin position="21"/>
        <end position="152"/>
    </location>
</feature>
<reference evidence="2 3" key="1">
    <citation type="submission" date="2019-08" db="EMBL/GenBank/DDBJ databases">
        <title>Hyperibacter terrae gen. nov., sp. nov. and Hyperibacter viscosus sp. nov., two new members in the family Rhodospirillaceae isolated from the rhizosphere of Hypericum perforatum.</title>
        <authorList>
            <person name="Noviana Z."/>
        </authorList>
    </citation>
    <scope>NUCLEOTIDE SEQUENCE [LARGE SCALE GENOMIC DNA]</scope>
    <source>
        <strain evidence="2 3">R5959</strain>
    </source>
</reference>
<keyword evidence="3" id="KW-1185">Reference proteome</keyword>
<accession>A0A5J6N2A9</accession>
<dbReference type="Proteomes" id="UP000325797">
    <property type="component" value="Chromosome"/>
</dbReference>